<name>A0A162YEU2_PHYB8</name>
<dbReference type="InParanoid" id="A0A162YEU2"/>
<dbReference type="SUPFAM" id="SSF52047">
    <property type="entry name" value="RNI-like"/>
    <property type="match status" value="1"/>
</dbReference>
<dbReference type="AlphaFoldDB" id="A0A162YEU2"/>
<dbReference type="Gene3D" id="3.80.10.10">
    <property type="entry name" value="Ribonuclease Inhibitor"/>
    <property type="match status" value="1"/>
</dbReference>
<keyword evidence="2" id="KW-1185">Reference proteome</keyword>
<dbReference type="OrthoDB" id="2269401at2759"/>
<dbReference type="GeneID" id="28991266"/>
<organism evidence="1 2">
    <name type="scientific">Phycomyces blakesleeanus (strain ATCC 8743b / DSM 1359 / FGSC 10004 / NBRC 33097 / NRRL 1555)</name>
    <dbReference type="NCBI Taxonomy" id="763407"/>
    <lineage>
        <taxon>Eukaryota</taxon>
        <taxon>Fungi</taxon>
        <taxon>Fungi incertae sedis</taxon>
        <taxon>Mucoromycota</taxon>
        <taxon>Mucoromycotina</taxon>
        <taxon>Mucoromycetes</taxon>
        <taxon>Mucorales</taxon>
        <taxon>Phycomycetaceae</taxon>
        <taxon>Phycomyces</taxon>
    </lineage>
</organism>
<dbReference type="Proteomes" id="UP000077315">
    <property type="component" value="Unassembled WGS sequence"/>
</dbReference>
<proteinExistence type="predicted"/>
<dbReference type="InterPro" id="IPR036047">
    <property type="entry name" value="F-box-like_dom_sf"/>
</dbReference>
<evidence type="ECO:0008006" key="3">
    <source>
        <dbReference type="Google" id="ProtNLM"/>
    </source>
</evidence>
<protein>
    <recommendedName>
        <fullName evidence="3">F-box domain-containing protein</fullName>
    </recommendedName>
</protein>
<dbReference type="InterPro" id="IPR032675">
    <property type="entry name" value="LRR_dom_sf"/>
</dbReference>
<dbReference type="RefSeq" id="XP_018298265.1">
    <property type="nucleotide sequence ID" value="XM_018430360.1"/>
</dbReference>
<dbReference type="VEuPathDB" id="FungiDB:PHYBLDRAFT_140226"/>
<dbReference type="EMBL" id="KV440972">
    <property type="protein sequence ID" value="OAD80225.1"/>
    <property type="molecule type" value="Genomic_DNA"/>
</dbReference>
<dbReference type="SUPFAM" id="SSF81383">
    <property type="entry name" value="F-box domain"/>
    <property type="match status" value="1"/>
</dbReference>
<evidence type="ECO:0000313" key="1">
    <source>
        <dbReference type="EMBL" id="OAD80225.1"/>
    </source>
</evidence>
<reference evidence="2" key="1">
    <citation type="submission" date="2015-06" db="EMBL/GenBank/DDBJ databases">
        <title>Expansion of signal transduction pathways in fungi by whole-genome duplication.</title>
        <authorList>
            <consortium name="DOE Joint Genome Institute"/>
            <person name="Corrochano L.M."/>
            <person name="Kuo A."/>
            <person name="Marcet-Houben M."/>
            <person name="Polaino S."/>
            <person name="Salamov A."/>
            <person name="Villalobos J.M."/>
            <person name="Alvarez M.I."/>
            <person name="Avalos J."/>
            <person name="Benito E.P."/>
            <person name="Benoit I."/>
            <person name="Burger G."/>
            <person name="Camino L.P."/>
            <person name="Canovas D."/>
            <person name="Cerda-Olmedo E."/>
            <person name="Cheng J.-F."/>
            <person name="Dominguez A."/>
            <person name="Elias M."/>
            <person name="Eslava A.P."/>
            <person name="Glaser F."/>
            <person name="Grimwood J."/>
            <person name="Gutierrez G."/>
            <person name="Heitman J."/>
            <person name="Henrissat B."/>
            <person name="Iturriaga E.A."/>
            <person name="Lang B.F."/>
            <person name="Lavin J.L."/>
            <person name="Lee S."/>
            <person name="Li W."/>
            <person name="Lindquist E."/>
            <person name="Lopez-Garcia S."/>
            <person name="Luque E.M."/>
            <person name="Marcos A.T."/>
            <person name="Martin J."/>
            <person name="McCluskey K."/>
            <person name="Medina H.R."/>
            <person name="Miralles-Duran A."/>
            <person name="Miyazaki A."/>
            <person name="Munoz-Torres E."/>
            <person name="Oguiza J.A."/>
            <person name="Ohm R."/>
            <person name="Olmedo M."/>
            <person name="Orejas M."/>
            <person name="Ortiz-Castellanos L."/>
            <person name="Pisabarro A.G."/>
            <person name="Rodriguez-Romero J."/>
            <person name="Ruiz-Herrera J."/>
            <person name="Ruiz-Vazquez R."/>
            <person name="Sanz C."/>
            <person name="Schackwitz W."/>
            <person name="Schmutz J."/>
            <person name="Shahriari M."/>
            <person name="Shelest E."/>
            <person name="Silva-Franco F."/>
            <person name="Soanes D."/>
            <person name="Syed K."/>
            <person name="Tagua V.G."/>
            <person name="Talbot N.J."/>
            <person name="Thon M."/>
            <person name="De vries R.P."/>
            <person name="Wiebenga A."/>
            <person name="Yadav J.S."/>
            <person name="Braun E.L."/>
            <person name="Baker S."/>
            <person name="Garre V."/>
            <person name="Horwitz B."/>
            <person name="Torres-Martinez S."/>
            <person name="Idnurm A."/>
            <person name="Herrera-Estrella A."/>
            <person name="Gabaldon T."/>
            <person name="Grigoriev I.V."/>
        </authorList>
    </citation>
    <scope>NUCLEOTIDE SEQUENCE [LARGE SCALE GENOMIC DNA]</scope>
    <source>
        <strain evidence="2">NRRL 1555(-)</strain>
    </source>
</reference>
<accession>A0A162YEU2</accession>
<gene>
    <name evidence="1" type="ORF">PHYBLDRAFT_140226</name>
</gene>
<evidence type="ECO:0000313" key="2">
    <source>
        <dbReference type="Proteomes" id="UP000077315"/>
    </source>
</evidence>
<sequence length="638" mass="74113">MLASDLPYDILTNIAEYLSCDDSRECSYSCKAWLTPFRKYGWKSVFINSKSYFEHICSQSSSKTDFSLKANRYFVRSLDIGYHIKVNNEQLHTLQQQFQNIKHFTVTNGVFDSSSFGNTTDWRSWRYLETLEMTAPAMKSIVQFNNVFESLSHLESLSNLSLNGYHNGDVVCTWEDIDRIHEYLPKLRKLELNMDFSPMNINALAKIKESTKPAINITQINFHITRTTALWLFYFTCKYPNIEYFSWGDGFKSDEQYENWELIMPMFFSLDTMFPRLVDIFLNASGSNARSSYSNFWKLINRFKAPLKNVCYSTNWELDTIAEPENTLTECLQACSPTMVTLYYGNNTRPQSVNKAPIEFTMCPRLVDLCLEFFGSRLKLDNILDNCPVLKKLVLKCKLLFLSREATKNSAVPHGLESIVLTRIKTTTTVFSYLSLRCKDLNSMRLKFIKVRGLVSPTTGSLCIDMPFTHFKLLRIVHSTFSLHKHQYDQTNVDDKEHHFSYSPQLINLLTIQYTAPPENHDSPDDVSTETPSEQSVSQLWFHFYLDLSQRIPGSKSQLLTPEEVNYAQMHFESFKERNRILRGSSDQRPGNYCWHPKRSWKNDLVHGRVLLNCRGLDEYHIKGVRTKGCYSESDVSY</sequence>